<gene>
    <name evidence="2" type="ORF">HNQ39_003430</name>
</gene>
<dbReference type="PROSITE" id="PS51257">
    <property type="entry name" value="PROKAR_LIPOPROTEIN"/>
    <property type="match status" value="1"/>
</dbReference>
<dbReference type="RefSeq" id="WP_184198948.1">
    <property type="nucleotide sequence ID" value="NZ_JACHGW010000003.1"/>
</dbReference>
<protein>
    <recommendedName>
        <fullName evidence="4">Lipoprotein</fullName>
    </recommendedName>
</protein>
<dbReference type="AlphaFoldDB" id="A0A7W9SRR1"/>
<keyword evidence="1" id="KW-0732">Signal</keyword>
<evidence type="ECO:0008006" key="4">
    <source>
        <dbReference type="Google" id="ProtNLM"/>
    </source>
</evidence>
<dbReference type="EMBL" id="JACHGW010000003">
    <property type="protein sequence ID" value="MBB6051620.1"/>
    <property type="molecule type" value="Genomic_DNA"/>
</dbReference>
<feature type="chain" id="PRO_5031307055" description="Lipoprotein" evidence="1">
    <location>
        <begin position="25"/>
        <end position="220"/>
    </location>
</feature>
<evidence type="ECO:0000256" key="1">
    <source>
        <dbReference type="SAM" id="SignalP"/>
    </source>
</evidence>
<evidence type="ECO:0000313" key="3">
    <source>
        <dbReference type="Proteomes" id="UP000520814"/>
    </source>
</evidence>
<reference evidence="2 3" key="1">
    <citation type="submission" date="2020-08" db="EMBL/GenBank/DDBJ databases">
        <title>Genomic Encyclopedia of Type Strains, Phase IV (KMG-IV): sequencing the most valuable type-strain genomes for metagenomic binning, comparative biology and taxonomic classification.</title>
        <authorList>
            <person name="Goeker M."/>
        </authorList>
    </citation>
    <scope>NUCLEOTIDE SEQUENCE [LARGE SCALE GENOMIC DNA]</scope>
    <source>
        <strain evidence="2 3">DSM 23562</strain>
    </source>
</reference>
<feature type="signal peptide" evidence="1">
    <location>
        <begin position="1"/>
        <end position="24"/>
    </location>
</feature>
<accession>A0A7W9SRR1</accession>
<evidence type="ECO:0000313" key="2">
    <source>
        <dbReference type="EMBL" id="MBB6051620.1"/>
    </source>
</evidence>
<proteinExistence type="predicted"/>
<comment type="caution">
    <text evidence="2">The sequence shown here is derived from an EMBL/GenBank/DDBJ whole genome shotgun (WGS) entry which is preliminary data.</text>
</comment>
<keyword evidence="3" id="KW-1185">Reference proteome</keyword>
<sequence length="220" mass="24203">MKRSRTLCLVALAGLLLLSGCGGKGSGDDFVTTRLEATIDRDALLLAARDVVGYVVPMDAVRTRQEELTSARLAFPELKDIHAASAYNGHELHFAISHDAPWLGRWKSGVLTTGVRELDELFQQYDAKSVTFLHDDGDQSWFNVTFDTYLRANRAAGLFFGKSEALRITSTVSVSGGTTDIRYELVAPNITRMTFTKGETVTVLEKEGTGNWTKKTDLPL</sequence>
<dbReference type="Proteomes" id="UP000520814">
    <property type="component" value="Unassembled WGS sequence"/>
</dbReference>
<name>A0A7W9SRR1_ARMRO</name>
<organism evidence="2 3">
    <name type="scientific">Armatimonas rosea</name>
    <dbReference type="NCBI Taxonomy" id="685828"/>
    <lineage>
        <taxon>Bacteria</taxon>
        <taxon>Bacillati</taxon>
        <taxon>Armatimonadota</taxon>
        <taxon>Armatimonadia</taxon>
        <taxon>Armatimonadales</taxon>
        <taxon>Armatimonadaceae</taxon>
        <taxon>Armatimonas</taxon>
    </lineage>
</organism>